<name>A0ACB7SVL9_HYAAI</name>
<proteinExistence type="predicted"/>
<sequence length="136" mass="15723">MRGKKWYSSLFTCLLDTSVDNAPQLYKLRNGSTEHGSLRRSMAVAYLKKYESKASRVKCHQFTIQGENRFDRNDHIMPQSKQTRCAHCHKKKTTRCEKCNVGLQWTATHTFRDKRVAPVCRRDGSSQDSDPPTIQT</sequence>
<gene>
    <name evidence="1" type="ORF">HPB50_014859</name>
</gene>
<dbReference type="Proteomes" id="UP000821845">
    <property type="component" value="Chromosome 2"/>
</dbReference>
<evidence type="ECO:0000313" key="2">
    <source>
        <dbReference type="Proteomes" id="UP000821845"/>
    </source>
</evidence>
<evidence type="ECO:0000313" key="1">
    <source>
        <dbReference type="EMBL" id="KAH6938923.1"/>
    </source>
</evidence>
<keyword evidence="2" id="KW-1185">Reference proteome</keyword>
<dbReference type="EMBL" id="CM023482">
    <property type="protein sequence ID" value="KAH6938923.1"/>
    <property type="molecule type" value="Genomic_DNA"/>
</dbReference>
<accession>A0ACB7SVL9</accession>
<comment type="caution">
    <text evidence="1">The sequence shown here is derived from an EMBL/GenBank/DDBJ whole genome shotgun (WGS) entry which is preliminary data.</text>
</comment>
<reference evidence="1" key="1">
    <citation type="submission" date="2020-05" db="EMBL/GenBank/DDBJ databases">
        <title>Large-scale comparative analyses of tick genomes elucidate their genetic diversity and vector capacities.</title>
        <authorList>
            <person name="Jia N."/>
            <person name="Wang J."/>
            <person name="Shi W."/>
            <person name="Du L."/>
            <person name="Sun Y."/>
            <person name="Zhan W."/>
            <person name="Jiang J."/>
            <person name="Wang Q."/>
            <person name="Zhang B."/>
            <person name="Ji P."/>
            <person name="Sakyi L.B."/>
            <person name="Cui X."/>
            <person name="Yuan T."/>
            <person name="Jiang B."/>
            <person name="Yang W."/>
            <person name="Lam T.T.-Y."/>
            <person name="Chang Q."/>
            <person name="Ding S."/>
            <person name="Wang X."/>
            <person name="Zhu J."/>
            <person name="Ruan X."/>
            <person name="Zhao L."/>
            <person name="Wei J."/>
            <person name="Que T."/>
            <person name="Du C."/>
            <person name="Cheng J."/>
            <person name="Dai P."/>
            <person name="Han X."/>
            <person name="Huang E."/>
            <person name="Gao Y."/>
            <person name="Liu J."/>
            <person name="Shao H."/>
            <person name="Ye R."/>
            <person name="Li L."/>
            <person name="Wei W."/>
            <person name="Wang X."/>
            <person name="Wang C."/>
            <person name="Yang T."/>
            <person name="Huo Q."/>
            <person name="Li W."/>
            <person name="Guo W."/>
            <person name="Chen H."/>
            <person name="Zhou L."/>
            <person name="Ni X."/>
            <person name="Tian J."/>
            <person name="Zhou Y."/>
            <person name="Sheng Y."/>
            <person name="Liu T."/>
            <person name="Pan Y."/>
            <person name="Xia L."/>
            <person name="Li J."/>
            <person name="Zhao F."/>
            <person name="Cao W."/>
        </authorList>
    </citation>
    <scope>NUCLEOTIDE SEQUENCE</scope>
    <source>
        <strain evidence="1">Hyas-2018</strain>
    </source>
</reference>
<protein>
    <submittedName>
        <fullName evidence="1">Uncharacterized protein</fullName>
    </submittedName>
</protein>
<organism evidence="1 2">
    <name type="scientific">Hyalomma asiaticum</name>
    <name type="common">Tick</name>
    <dbReference type="NCBI Taxonomy" id="266040"/>
    <lineage>
        <taxon>Eukaryota</taxon>
        <taxon>Metazoa</taxon>
        <taxon>Ecdysozoa</taxon>
        <taxon>Arthropoda</taxon>
        <taxon>Chelicerata</taxon>
        <taxon>Arachnida</taxon>
        <taxon>Acari</taxon>
        <taxon>Parasitiformes</taxon>
        <taxon>Ixodida</taxon>
        <taxon>Ixodoidea</taxon>
        <taxon>Ixodidae</taxon>
        <taxon>Hyalomminae</taxon>
        <taxon>Hyalomma</taxon>
    </lineage>
</organism>